<dbReference type="PANTHER" id="PTHR37783">
    <property type="entry name" value="MEMBRANE PROTEIN, PUTATIVE (AFU_ORTHOLOGUE AFUA_1G04315)-RELATED"/>
    <property type="match status" value="1"/>
</dbReference>
<sequence length="238" mass="28113">MVSRKSKKAIIISKFNRRYKHCMEDILNYYADVATQENDIVKIQLKDIDFEQMTFSFRHEMVEFEILKPVRYENDKVCKNWGEVESTVVNMCRKAAASKHLSSICLKKIVYPDGPLDLLLVLGVCLLFLARYQPDFVYDTLLSKIPYVEKLRPWNTEMLIATAIIHIIEMWVCLRPKLTYYRVPIDYQLEWYCCAMLDGYMSANRLERYVKHIKGRYFNFEDETLSIEAPVVDSDSEL</sequence>
<gene>
    <name evidence="1" type="ORF">DEBR0S5_06304G</name>
</gene>
<protein>
    <submittedName>
        <fullName evidence="1">DEBR0S5_06304g1_1</fullName>
    </submittedName>
</protein>
<accession>A0A7D9D0E7</accession>
<dbReference type="AlphaFoldDB" id="A0A7D9D0E7"/>
<dbReference type="EMBL" id="CABFWN010000005">
    <property type="protein sequence ID" value="VUG19573.1"/>
    <property type="molecule type" value="Genomic_DNA"/>
</dbReference>
<dbReference type="Proteomes" id="UP000478008">
    <property type="component" value="Unassembled WGS sequence"/>
</dbReference>
<dbReference type="PANTHER" id="PTHR37783:SF1">
    <property type="entry name" value="MEMBRANE PROTEIN, PUTATIVE (AFU_ORTHOLOGUE AFUA_1G04315)-RELATED"/>
    <property type="match status" value="1"/>
</dbReference>
<reference evidence="1 2" key="1">
    <citation type="submission" date="2019-07" db="EMBL/GenBank/DDBJ databases">
        <authorList>
            <person name="Friedrich A."/>
            <person name="Schacherer J."/>
        </authorList>
    </citation>
    <scope>NUCLEOTIDE SEQUENCE [LARGE SCALE GENOMIC DNA]</scope>
</reference>
<organism evidence="1 2">
    <name type="scientific">Dekkera bruxellensis</name>
    <name type="common">Brettanomyces custersii</name>
    <dbReference type="NCBI Taxonomy" id="5007"/>
    <lineage>
        <taxon>Eukaryota</taxon>
        <taxon>Fungi</taxon>
        <taxon>Dikarya</taxon>
        <taxon>Ascomycota</taxon>
        <taxon>Saccharomycotina</taxon>
        <taxon>Pichiomycetes</taxon>
        <taxon>Pichiales</taxon>
        <taxon>Pichiaceae</taxon>
        <taxon>Brettanomyces</taxon>
    </lineage>
</organism>
<evidence type="ECO:0000313" key="1">
    <source>
        <dbReference type="EMBL" id="VUG19573.1"/>
    </source>
</evidence>
<evidence type="ECO:0000313" key="2">
    <source>
        <dbReference type="Proteomes" id="UP000478008"/>
    </source>
</evidence>
<name>A0A7D9D0E7_DEKBR</name>
<keyword evidence="2" id="KW-1185">Reference proteome</keyword>
<proteinExistence type="predicted"/>